<evidence type="ECO:0000313" key="1">
    <source>
        <dbReference type="EMBL" id="ADU64993.1"/>
    </source>
</evidence>
<keyword evidence="2" id="KW-1185">Reference proteome</keyword>
<evidence type="ECO:0000313" key="2">
    <source>
        <dbReference type="Proteomes" id="UP000002572"/>
    </source>
</evidence>
<name>E6W654_DESIS</name>
<dbReference type="InParanoid" id="E6W654"/>
<reference evidence="1 2" key="1">
    <citation type="submission" date="2010-12" db="EMBL/GenBank/DDBJ databases">
        <title>Complete sequence of Desulfurispirillum indicum S5.</title>
        <authorList>
            <consortium name="US DOE Joint Genome Institute"/>
            <person name="Lucas S."/>
            <person name="Copeland A."/>
            <person name="Lapidus A."/>
            <person name="Cheng J.-F."/>
            <person name="Goodwin L."/>
            <person name="Pitluck S."/>
            <person name="Chertkov O."/>
            <person name="Held B."/>
            <person name="Detter J.C."/>
            <person name="Han C."/>
            <person name="Tapia R."/>
            <person name="Land M."/>
            <person name="Hauser L."/>
            <person name="Kyrpides N."/>
            <person name="Ivanova N."/>
            <person name="Mikhailova N."/>
            <person name="Haggblom M."/>
            <person name="Rauschenbach I."/>
            <person name="Bini E."/>
            <person name="Woyke T."/>
        </authorList>
    </citation>
    <scope>NUCLEOTIDE SEQUENCE [LARGE SCALE GENOMIC DNA]</scope>
    <source>
        <strain evidence="2">ATCC BAA-1389 / DSM 22839 / S5</strain>
    </source>
</reference>
<organism evidence="1 2">
    <name type="scientific">Desulfurispirillum indicum (strain ATCC BAA-1389 / DSM 22839 / S5)</name>
    <dbReference type="NCBI Taxonomy" id="653733"/>
    <lineage>
        <taxon>Bacteria</taxon>
        <taxon>Pseudomonadati</taxon>
        <taxon>Chrysiogenota</taxon>
        <taxon>Chrysiogenia</taxon>
        <taxon>Chrysiogenales</taxon>
        <taxon>Chrysiogenaceae</taxon>
        <taxon>Desulfurispirillum</taxon>
    </lineage>
</organism>
<protein>
    <submittedName>
        <fullName evidence="1">Uncharacterized protein</fullName>
    </submittedName>
</protein>
<gene>
    <name evidence="1" type="ordered locus">Selin_0236</name>
</gene>
<accession>E6W654</accession>
<sequence>MISLQGGAIGILSLKVATQDETAEHIGHIIQLIFDMAEHCYVSYTQPQVLL</sequence>
<dbReference type="HOGENOM" id="CLU_3098135_0_0_0"/>
<dbReference type="EMBL" id="CP002432">
    <property type="protein sequence ID" value="ADU64993.1"/>
    <property type="molecule type" value="Genomic_DNA"/>
</dbReference>
<proteinExistence type="predicted"/>
<dbReference type="Proteomes" id="UP000002572">
    <property type="component" value="Chromosome"/>
</dbReference>
<dbReference type="KEGG" id="din:Selin_0236"/>
<dbReference type="AlphaFoldDB" id="E6W654"/>